<feature type="compositionally biased region" description="Basic and acidic residues" evidence="15">
    <location>
        <begin position="246"/>
        <end position="255"/>
    </location>
</feature>
<reference evidence="17" key="1">
    <citation type="submission" date="2021-06" db="EMBL/GenBank/DDBJ databases">
        <authorList>
            <consortium name="Wellcome Sanger Institute Data Sharing"/>
        </authorList>
    </citation>
    <scope>NUCLEOTIDE SEQUENCE [LARGE SCALE GENOMIC DNA]</scope>
</reference>
<protein>
    <recommendedName>
        <fullName evidence="3">Zinc finger protein 830</fullName>
    </recommendedName>
    <alternativeName>
        <fullName evidence="14">Coiled-coil domain-containing protein 16</fullName>
    </alternativeName>
</protein>
<evidence type="ECO:0000256" key="10">
    <source>
        <dbReference type="ARBA" id="ARBA00022833"/>
    </source>
</evidence>
<dbReference type="Ensembl" id="ENSECRT00000024832.1">
    <property type="protein sequence ID" value="ENSECRP00000024299.1"/>
    <property type="gene ID" value="ENSECRG00000016437.1"/>
</dbReference>
<evidence type="ECO:0000256" key="4">
    <source>
        <dbReference type="ARBA" id="ARBA00022454"/>
    </source>
</evidence>
<dbReference type="AlphaFoldDB" id="A0A8C4T167"/>
<keyword evidence="8" id="KW-0863">Zinc-finger</keyword>
<dbReference type="GeneTree" id="ENSGT00390000012151"/>
<dbReference type="Proteomes" id="UP000694620">
    <property type="component" value="Chromosome 13"/>
</dbReference>
<gene>
    <name evidence="17" type="primary">ZNF830</name>
</gene>
<evidence type="ECO:0000259" key="16">
    <source>
        <dbReference type="SMART" id="SM00451"/>
    </source>
</evidence>
<feature type="region of interest" description="Disordered" evidence="15">
    <location>
        <begin position="325"/>
        <end position="350"/>
    </location>
</feature>
<evidence type="ECO:0000256" key="11">
    <source>
        <dbReference type="ARBA" id="ARBA00023054"/>
    </source>
</evidence>
<sequence>MSKMATAKLGKGKKAVSQDELRRLMRQKQRETSQNRKRVESPFAKYNSLGHLTCVLCNTPIKSDILWQTHILGKPHKQKVDELKSSEQTSSPAPVSNTPAAVDLKRKAPSVTDPDVKKVKLLEETAHSTESDLPADFFDSKNSKGVCSSSVSQTPGLRLLANDYDDDDDEDNDGNENSKPVSGNGSLKKNTEIPPVVADKLPSDFFDSNVPIPSHSGSIQKAEESEKPAEKKENAAEALPEGFFDDPVKDAKVRNVDTPQDQMDKEWDEFQKEMRQVTNVSEAIVAEDDEQGRLDRQIGEIDEQIECYRRVEVLRDKQELFKESLKKQMKSTSTHTADETDSEGEEELQDLLSSDWRAKGTLLFQLSTPL</sequence>
<feature type="region of interest" description="Disordered" evidence="15">
    <location>
        <begin position="157"/>
        <end position="263"/>
    </location>
</feature>
<feature type="compositionally biased region" description="Basic and acidic residues" evidence="15">
    <location>
        <begin position="221"/>
        <end position="235"/>
    </location>
</feature>
<evidence type="ECO:0000256" key="15">
    <source>
        <dbReference type="SAM" id="MobiDB-lite"/>
    </source>
</evidence>
<organism evidence="17 18">
    <name type="scientific">Erpetoichthys calabaricus</name>
    <name type="common">Rope fish</name>
    <name type="synonym">Calamoichthys calabaricus</name>
    <dbReference type="NCBI Taxonomy" id="27687"/>
    <lineage>
        <taxon>Eukaryota</taxon>
        <taxon>Metazoa</taxon>
        <taxon>Chordata</taxon>
        <taxon>Craniata</taxon>
        <taxon>Vertebrata</taxon>
        <taxon>Euteleostomi</taxon>
        <taxon>Actinopterygii</taxon>
        <taxon>Polypteriformes</taxon>
        <taxon>Polypteridae</taxon>
        <taxon>Erpetoichthys</taxon>
    </lineage>
</organism>
<accession>A0A8C4T167</accession>
<keyword evidence="5" id="KW-0217">Developmental protein</keyword>
<keyword evidence="4" id="KW-0158">Chromosome</keyword>
<dbReference type="InterPro" id="IPR036236">
    <property type="entry name" value="Znf_C2H2_sf"/>
</dbReference>
<dbReference type="GO" id="GO:0016607">
    <property type="term" value="C:nuclear speck"/>
    <property type="evidence" value="ECO:0007669"/>
    <property type="project" value="UniProtKB-SubCell"/>
</dbReference>
<keyword evidence="11" id="KW-0175">Coiled coil</keyword>
<dbReference type="OrthoDB" id="77607at2759"/>
<keyword evidence="9" id="KW-0498">Mitosis</keyword>
<dbReference type="PANTHER" id="PTHR13278">
    <property type="entry name" value="ZINC FINGER PROTEIN 830"/>
    <property type="match status" value="1"/>
</dbReference>
<dbReference type="SUPFAM" id="SSF57667">
    <property type="entry name" value="beta-beta-alpha zinc fingers"/>
    <property type="match status" value="1"/>
</dbReference>
<dbReference type="Gene3D" id="3.30.160.60">
    <property type="entry name" value="Classic Zinc Finger"/>
    <property type="match status" value="1"/>
</dbReference>
<keyword evidence="13" id="KW-0131">Cell cycle</keyword>
<feature type="compositionally biased region" description="Polar residues" evidence="15">
    <location>
        <begin position="86"/>
        <end position="99"/>
    </location>
</feature>
<name>A0A8C4T167_ERPCA</name>
<dbReference type="GO" id="GO:0033260">
    <property type="term" value="P:nuclear DNA replication"/>
    <property type="evidence" value="ECO:0007669"/>
    <property type="project" value="TreeGrafter"/>
</dbReference>
<reference evidence="17" key="2">
    <citation type="submission" date="2025-08" db="UniProtKB">
        <authorList>
            <consortium name="Ensembl"/>
        </authorList>
    </citation>
    <scope>IDENTIFICATION</scope>
</reference>
<dbReference type="GO" id="GO:0044773">
    <property type="term" value="P:mitotic DNA damage checkpoint signaling"/>
    <property type="evidence" value="ECO:0007669"/>
    <property type="project" value="TreeGrafter"/>
</dbReference>
<dbReference type="Pfam" id="PF23406">
    <property type="entry name" value="ZNF380_CC"/>
    <property type="match status" value="1"/>
</dbReference>
<keyword evidence="12" id="KW-0539">Nucleus</keyword>
<dbReference type="InterPro" id="IPR040050">
    <property type="entry name" value="ZNF830-like"/>
</dbReference>
<keyword evidence="18" id="KW-1185">Reference proteome</keyword>
<dbReference type="PANTHER" id="PTHR13278:SF0">
    <property type="entry name" value="ZINC FINGER PROTEIN 830"/>
    <property type="match status" value="1"/>
</dbReference>
<evidence type="ECO:0000256" key="12">
    <source>
        <dbReference type="ARBA" id="ARBA00023242"/>
    </source>
</evidence>
<evidence type="ECO:0000256" key="9">
    <source>
        <dbReference type="ARBA" id="ARBA00022776"/>
    </source>
</evidence>
<dbReference type="GeneID" id="114663600"/>
<dbReference type="InterPro" id="IPR059039">
    <property type="entry name" value="ZNF380_CC"/>
</dbReference>
<evidence type="ECO:0000256" key="6">
    <source>
        <dbReference type="ARBA" id="ARBA00022618"/>
    </source>
</evidence>
<evidence type="ECO:0000256" key="8">
    <source>
        <dbReference type="ARBA" id="ARBA00022771"/>
    </source>
</evidence>
<feature type="compositionally biased region" description="Acidic residues" evidence="15">
    <location>
        <begin position="163"/>
        <end position="174"/>
    </location>
</feature>
<proteinExistence type="predicted"/>
<feature type="region of interest" description="Disordered" evidence="15">
    <location>
        <begin position="1"/>
        <end position="39"/>
    </location>
</feature>
<dbReference type="InterPro" id="IPR003604">
    <property type="entry name" value="Matrin/U1-like-C_Znf_C2H2"/>
</dbReference>
<evidence type="ECO:0000313" key="18">
    <source>
        <dbReference type="Proteomes" id="UP000694620"/>
    </source>
</evidence>
<dbReference type="GO" id="GO:0003676">
    <property type="term" value="F:nucleic acid binding"/>
    <property type="evidence" value="ECO:0007669"/>
    <property type="project" value="InterPro"/>
</dbReference>
<dbReference type="GO" id="GO:0005681">
    <property type="term" value="C:spliceosomal complex"/>
    <property type="evidence" value="ECO:0007669"/>
    <property type="project" value="InterPro"/>
</dbReference>
<evidence type="ECO:0000256" key="1">
    <source>
        <dbReference type="ARBA" id="ARBA00004286"/>
    </source>
</evidence>
<dbReference type="SMART" id="SM00451">
    <property type="entry name" value="ZnF_U1"/>
    <property type="match status" value="1"/>
</dbReference>
<evidence type="ECO:0000256" key="13">
    <source>
        <dbReference type="ARBA" id="ARBA00023306"/>
    </source>
</evidence>
<evidence type="ECO:0000256" key="3">
    <source>
        <dbReference type="ARBA" id="ARBA00017358"/>
    </source>
</evidence>
<feature type="domain" description="U1-type" evidence="16">
    <location>
        <begin position="49"/>
        <end position="83"/>
    </location>
</feature>
<evidence type="ECO:0000256" key="2">
    <source>
        <dbReference type="ARBA" id="ARBA00004324"/>
    </source>
</evidence>
<keyword evidence="6" id="KW-0132">Cell division</keyword>
<feature type="compositionally biased region" description="Acidic residues" evidence="15">
    <location>
        <begin position="339"/>
        <end position="349"/>
    </location>
</feature>
<dbReference type="GO" id="GO:0005694">
    <property type="term" value="C:chromosome"/>
    <property type="evidence" value="ECO:0007669"/>
    <property type="project" value="UniProtKB-SubCell"/>
</dbReference>
<comment type="subcellular location">
    <subcellularLocation>
        <location evidence="1">Chromosome</location>
    </subcellularLocation>
    <subcellularLocation>
        <location evidence="2">Nucleus speckle</location>
    </subcellularLocation>
</comment>
<evidence type="ECO:0000256" key="14">
    <source>
        <dbReference type="ARBA" id="ARBA00030672"/>
    </source>
</evidence>
<feature type="region of interest" description="Disordered" evidence="15">
    <location>
        <begin position="78"/>
        <end position="111"/>
    </location>
</feature>
<dbReference type="GO" id="GO:0033314">
    <property type="term" value="P:mitotic DNA replication checkpoint signaling"/>
    <property type="evidence" value="ECO:0007669"/>
    <property type="project" value="TreeGrafter"/>
</dbReference>
<feature type="compositionally biased region" description="Polar residues" evidence="15">
    <location>
        <begin position="178"/>
        <end position="188"/>
    </location>
</feature>
<evidence type="ECO:0000313" key="17">
    <source>
        <dbReference type="Ensembl" id="ENSECRP00000024299.1"/>
    </source>
</evidence>
<dbReference type="GO" id="GO:0008270">
    <property type="term" value="F:zinc ion binding"/>
    <property type="evidence" value="ECO:0007669"/>
    <property type="project" value="UniProtKB-KW"/>
</dbReference>
<feature type="compositionally biased region" description="Basic and acidic residues" evidence="15">
    <location>
        <begin position="16"/>
        <end position="39"/>
    </location>
</feature>
<evidence type="ECO:0000256" key="7">
    <source>
        <dbReference type="ARBA" id="ARBA00022723"/>
    </source>
</evidence>
<dbReference type="GO" id="GO:0051301">
    <property type="term" value="P:cell division"/>
    <property type="evidence" value="ECO:0007669"/>
    <property type="project" value="UniProtKB-KW"/>
</dbReference>
<evidence type="ECO:0000256" key="5">
    <source>
        <dbReference type="ARBA" id="ARBA00022473"/>
    </source>
</evidence>
<dbReference type="RefSeq" id="XP_028673262.1">
    <property type="nucleotide sequence ID" value="XM_028817429.2"/>
</dbReference>
<dbReference type="Pfam" id="PF12171">
    <property type="entry name" value="zf-C2H2_jaz"/>
    <property type="match status" value="1"/>
</dbReference>
<dbReference type="InterPro" id="IPR022755">
    <property type="entry name" value="Znf_C2H2_jaz"/>
</dbReference>
<keyword evidence="7" id="KW-0479">Metal-binding</keyword>
<reference evidence="17" key="3">
    <citation type="submission" date="2025-09" db="UniProtKB">
        <authorList>
            <consortium name="Ensembl"/>
        </authorList>
    </citation>
    <scope>IDENTIFICATION</scope>
</reference>
<keyword evidence="10" id="KW-0862">Zinc</keyword>